<organism evidence="10 11">
    <name type="scientific">Rugamonas aquatica</name>
    <dbReference type="NCBI Taxonomy" id="2743357"/>
    <lineage>
        <taxon>Bacteria</taxon>
        <taxon>Pseudomonadati</taxon>
        <taxon>Pseudomonadota</taxon>
        <taxon>Betaproteobacteria</taxon>
        <taxon>Burkholderiales</taxon>
        <taxon>Oxalobacteraceae</taxon>
        <taxon>Telluria group</taxon>
        <taxon>Rugamonas</taxon>
    </lineage>
</organism>
<dbReference type="GO" id="GO:0022857">
    <property type="term" value="F:transmembrane transporter activity"/>
    <property type="evidence" value="ECO:0007669"/>
    <property type="project" value="InterPro"/>
</dbReference>
<feature type="transmembrane region" description="Helical" evidence="8">
    <location>
        <begin position="337"/>
        <end position="355"/>
    </location>
</feature>
<keyword evidence="6 8" id="KW-0472">Membrane</keyword>
<dbReference type="InterPro" id="IPR011701">
    <property type="entry name" value="MFS"/>
</dbReference>
<feature type="transmembrane region" description="Helical" evidence="8">
    <location>
        <begin position="55"/>
        <end position="73"/>
    </location>
</feature>
<feature type="transmembrane region" description="Helical" evidence="8">
    <location>
        <begin position="178"/>
        <end position="202"/>
    </location>
</feature>
<comment type="subcellular location">
    <subcellularLocation>
        <location evidence="1">Cell membrane</location>
        <topology evidence="1">Multi-pass membrane protein</topology>
    </subcellularLocation>
</comment>
<feature type="transmembrane region" description="Helical" evidence="8">
    <location>
        <begin position="393"/>
        <end position="416"/>
    </location>
</feature>
<dbReference type="Proteomes" id="UP000440498">
    <property type="component" value="Unassembled WGS sequence"/>
</dbReference>
<dbReference type="PANTHER" id="PTHR43045">
    <property type="entry name" value="SHIKIMATE TRANSPORTER"/>
    <property type="match status" value="1"/>
</dbReference>
<dbReference type="Gene3D" id="1.20.1250.20">
    <property type="entry name" value="MFS general substrate transporter like domains"/>
    <property type="match status" value="2"/>
</dbReference>
<keyword evidence="5 8" id="KW-1133">Transmembrane helix</keyword>
<evidence type="ECO:0000256" key="6">
    <source>
        <dbReference type="ARBA" id="ARBA00023136"/>
    </source>
</evidence>
<dbReference type="PANTHER" id="PTHR43045:SF2">
    <property type="entry name" value="INNER MEMBRANE METABOLITE TRANSPORT PROTEIN YHJE"/>
    <property type="match status" value="1"/>
</dbReference>
<dbReference type="SUPFAM" id="SSF103473">
    <property type="entry name" value="MFS general substrate transporter"/>
    <property type="match status" value="1"/>
</dbReference>
<reference evidence="10 11" key="1">
    <citation type="submission" date="2019-10" db="EMBL/GenBank/DDBJ databases">
        <title>Two novel species isolated from a subtropical stream in China.</title>
        <authorList>
            <person name="Lu H."/>
        </authorList>
    </citation>
    <scope>NUCLEOTIDE SEQUENCE [LARGE SCALE GENOMIC DNA]</scope>
    <source>
        <strain evidence="10 11">FT29W</strain>
    </source>
</reference>
<dbReference type="InterPro" id="IPR036259">
    <property type="entry name" value="MFS_trans_sf"/>
</dbReference>
<protein>
    <submittedName>
        <fullName evidence="10">MFS transporter</fullName>
    </submittedName>
</protein>
<evidence type="ECO:0000256" key="3">
    <source>
        <dbReference type="ARBA" id="ARBA00022475"/>
    </source>
</evidence>
<feature type="transmembrane region" description="Helical" evidence="8">
    <location>
        <begin position="79"/>
        <end position="102"/>
    </location>
</feature>
<dbReference type="EMBL" id="WHUG01000001">
    <property type="protein sequence ID" value="MQA36823.1"/>
    <property type="molecule type" value="Genomic_DNA"/>
</dbReference>
<gene>
    <name evidence="10" type="ORF">GEV02_01565</name>
</gene>
<evidence type="ECO:0000256" key="4">
    <source>
        <dbReference type="ARBA" id="ARBA00022692"/>
    </source>
</evidence>
<feature type="transmembrane region" description="Helical" evidence="8">
    <location>
        <begin position="267"/>
        <end position="292"/>
    </location>
</feature>
<dbReference type="PROSITE" id="PS50850">
    <property type="entry name" value="MFS"/>
    <property type="match status" value="1"/>
</dbReference>
<feature type="domain" description="Major facilitator superfamily (MFS) profile" evidence="9">
    <location>
        <begin position="40"/>
        <end position="450"/>
    </location>
</feature>
<evidence type="ECO:0000313" key="11">
    <source>
        <dbReference type="Proteomes" id="UP000440498"/>
    </source>
</evidence>
<dbReference type="InterPro" id="IPR005829">
    <property type="entry name" value="Sugar_transporter_CS"/>
</dbReference>
<dbReference type="RefSeq" id="WP_152836189.1">
    <property type="nucleotide sequence ID" value="NZ_WHUG01000001.1"/>
</dbReference>
<evidence type="ECO:0000256" key="5">
    <source>
        <dbReference type="ARBA" id="ARBA00022989"/>
    </source>
</evidence>
<evidence type="ECO:0000256" key="7">
    <source>
        <dbReference type="SAM" id="MobiDB-lite"/>
    </source>
</evidence>
<feature type="transmembrane region" description="Helical" evidence="8">
    <location>
        <begin position="304"/>
        <end position="325"/>
    </location>
</feature>
<dbReference type="GO" id="GO:0005886">
    <property type="term" value="C:plasma membrane"/>
    <property type="evidence" value="ECO:0007669"/>
    <property type="project" value="UniProtKB-SubCell"/>
</dbReference>
<feature type="transmembrane region" description="Helical" evidence="8">
    <location>
        <begin position="422"/>
        <end position="442"/>
    </location>
</feature>
<feature type="transmembrane region" description="Helical" evidence="8">
    <location>
        <begin position="217"/>
        <end position="236"/>
    </location>
</feature>
<keyword evidence="2" id="KW-0813">Transport</keyword>
<evidence type="ECO:0000256" key="2">
    <source>
        <dbReference type="ARBA" id="ARBA00022448"/>
    </source>
</evidence>
<keyword evidence="3" id="KW-1003">Cell membrane</keyword>
<feature type="transmembrane region" description="Helical" evidence="8">
    <location>
        <begin position="114"/>
        <end position="132"/>
    </location>
</feature>
<accession>A0A6A7MV26</accession>
<keyword evidence="4 8" id="KW-0812">Transmembrane</keyword>
<feature type="region of interest" description="Disordered" evidence="7">
    <location>
        <begin position="1"/>
        <end position="31"/>
    </location>
</feature>
<feature type="compositionally biased region" description="Polar residues" evidence="7">
    <location>
        <begin position="16"/>
        <end position="27"/>
    </location>
</feature>
<evidence type="ECO:0000313" key="10">
    <source>
        <dbReference type="EMBL" id="MQA36823.1"/>
    </source>
</evidence>
<evidence type="ECO:0000259" key="9">
    <source>
        <dbReference type="PROSITE" id="PS50850"/>
    </source>
</evidence>
<dbReference type="AlphaFoldDB" id="A0A6A7MV26"/>
<evidence type="ECO:0000256" key="8">
    <source>
        <dbReference type="SAM" id="Phobius"/>
    </source>
</evidence>
<proteinExistence type="predicted"/>
<dbReference type="PROSITE" id="PS00216">
    <property type="entry name" value="SUGAR_TRANSPORT_1"/>
    <property type="match status" value="1"/>
</dbReference>
<dbReference type="InterPro" id="IPR020846">
    <property type="entry name" value="MFS_dom"/>
</dbReference>
<feature type="transmembrane region" description="Helical" evidence="8">
    <location>
        <begin position="361"/>
        <end position="381"/>
    </location>
</feature>
<sequence>MATTTTPNGVQVGAQEPSQAGNDARNINTRDDDHISPGEIAVGVVIGRASEYFDFFVYAIASVLVFPSLLFPFDGRLEGTLYAFTIFSFAFIARPIGTVISMAIQRRYGREAKLTGALLLLGSTTAGIAFLPSYADSGFYAILILSVLRIGQGLALGGSWDGLPSLLALNAPENKRGWYAMLGQLGAPTGFFIAAGLFWYLIGNLTDLDFMDWGWRYPFYVAFAINVVALFARLRLTSTSEYAKLLEERELQPTSVMEMASSQGRNLIIGALAALASYALFHLVTVFPLSWITIYSPRSVSGFLGTQMIGVVLMAVGVVASGVIADRIGRRRTLGTLAILIAVFSGFVPMLLNGGEGAQDAFIMLGFALLGLSYGQAAGAVTANFPAQYRYTGAAFTSDLAWLVGAGFAPLVALGVSSQFGLAYVGLYLLSGAVCSLAALSLNRRLDIRN</sequence>
<dbReference type="Pfam" id="PF07690">
    <property type="entry name" value="MFS_1"/>
    <property type="match status" value="1"/>
</dbReference>
<name>A0A6A7MV26_9BURK</name>
<comment type="caution">
    <text evidence="10">The sequence shown here is derived from an EMBL/GenBank/DDBJ whole genome shotgun (WGS) entry which is preliminary data.</text>
</comment>
<keyword evidence="11" id="KW-1185">Reference proteome</keyword>
<feature type="transmembrane region" description="Helical" evidence="8">
    <location>
        <begin position="138"/>
        <end position="157"/>
    </location>
</feature>
<evidence type="ECO:0000256" key="1">
    <source>
        <dbReference type="ARBA" id="ARBA00004651"/>
    </source>
</evidence>